<dbReference type="GO" id="GO:0006906">
    <property type="term" value="P:vesicle fusion"/>
    <property type="evidence" value="ECO:0007669"/>
    <property type="project" value="TreeGrafter"/>
</dbReference>
<gene>
    <name evidence="5" type="ORF">HK103_002157</name>
</gene>
<dbReference type="GO" id="GO:0005484">
    <property type="term" value="F:SNAP receptor activity"/>
    <property type="evidence" value="ECO:0007669"/>
    <property type="project" value="TreeGrafter"/>
</dbReference>
<feature type="region of interest" description="Disordered" evidence="3">
    <location>
        <begin position="1"/>
        <end position="37"/>
    </location>
</feature>
<feature type="domain" description="T-SNARE coiled-coil homology" evidence="4">
    <location>
        <begin position="190"/>
        <end position="252"/>
    </location>
</feature>
<dbReference type="PANTHER" id="PTHR19305">
    <property type="entry name" value="SYNAPTOSOMAL ASSOCIATED PROTEIN"/>
    <property type="match status" value="1"/>
</dbReference>
<dbReference type="SMART" id="SM00397">
    <property type="entry name" value="t_SNARE"/>
    <property type="match status" value="2"/>
</dbReference>
<feature type="compositionally biased region" description="Basic and acidic residues" evidence="3">
    <location>
        <begin position="131"/>
        <end position="166"/>
    </location>
</feature>
<dbReference type="EMBL" id="JADGKB010000017">
    <property type="protein sequence ID" value="KAJ3259603.1"/>
    <property type="molecule type" value="Genomic_DNA"/>
</dbReference>
<dbReference type="GO" id="GO:0019905">
    <property type="term" value="F:syntaxin binding"/>
    <property type="evidence" value="ECO:0007669"/>
    <property type="project" value="TreeGrafter"/>
</dbReference>
<keyword evidence="6" id="KW-1185">Reference proteome</keyword>
<name>A0AAD5Y9M8_9FUNG</name>
<comment type="caution">
    <text evidence="5">The sequence shown here is derived from an EMBL/GenBank/DDBJ whole genome shotgun (WGS) entry which is preliminary data.</text>
</comment>
<evidence type="ECO:0000256" key="2">
    <source>
        <dbReference type="SAM" id="Coils"/>
    </source>
</evidence>
<feature type="coiled-coil region" evidence="2">
    <location>
        <begin position="81"/>
        <end position="108"/>
    </location>
</feature>
<dbReference type="Proteomes" id="UP001210925">
    <property type="component" value="Unassembled WGS sequence"/>
</dbReference>
<dbReference type="PANTHER" id="PTHR19305:SF9">
    <property type="entry name" value="SYNAPTOSOMAL-ASSOCIATED PROTEIN 29"/>
    <property type="match status" value="1"/>
</dbReference>
<dbReference type="AlphaFoldDB" id="A0AAD5Y9M8"/>
<keyword evidence="2" id="KW-0175">Coiled coil</keyword>
<evidence type="ECO:0000313" key="6">
    <source>
        <dbReference type="Proteomes" id="UP001210925"/>
    </source>
</evidence>
<evidence type="ECO:0000256" key="3">
    <source>
        <dbReference type="SAM" id="MobiDB-lite"/>
    </source>
</evidence>
<dbReference type="GO" id="GO:0006887">
    <property type="term" value="P:exocytosis"/>
    <property type="evidence" value="ECO:0007669"/>
    <property type="project" value="TreeGrafter"/>
</dbReference>
<feature type="domain" description="T-SNARE coiled-coil homology" evidence="4">
    <location>
        <begin position="50"/>
        <end position="112"/>
    </location>
</feature>
<dbReference type="InterPro" id="IPR000727">
    <property type="entry name" value="T_SNARE_dom"/>
</dbReference>
<dbReference type="GO" id="GO:0005886">
    <property type="term" value="C:plasma membrane"/>
    <property type="evidence" value="ECO:0007669"/>
    <property type="project" value="TreeGrafter"/>
</dbReference>
<accession>A0AAD5Y9M8</accession>
<dbReference type="GO" id="GO:0031201">
    <property type="term" value="C:SNARE complex"/>
    <property type="evidence" value="ECO:0007669"/>
    <property type="project" value="TreeGrafter"/>
</dbReference>
<evidence type="ECO:0000259" key="4">
    <source>
        <dbReference type="PROSITE" id="PS50192"/>
    </source>
</evidence>
<feature type="region of interest" description="Disordered" evidence="3">
    <location>
        <begin position="131"/>
        <end position="185"/>
    </location>
</feature>
<dbReference type="PROSITE" id="PS50192">
    <property type="entry name" value="T_SNARE"/>
    <property type="match status" value="2"/>
</dbReference>
<reference evidence="5" key="1">
    <citation type="submission" date="2020-05" db="EMBL/GenBank/DDBJ databases">
        <title>Phylogenomic resolution of chytrid fungi.</title>
        <authorList>
            <person name="Stajich J.E."/>
            <person name="Amses K."/>
            <person name="Simmons R."/>
            <person name="Seto K."/>
            <person name="Myers J."/>
            <person name="Bonds A."/>
            <person name="Quandt C.A."/>
            <person name="Barry K."/>
            <person name="Liu P."/>
            <person name="Grigoriev I."/>
            <person name="Longcore J.E."/>
            <person name="James T.Y."/>
        </authorList>
    </citation>
    <scope>NUCLEOTIDE SEQUENCE</scope>
    <source>
        <strain evidence="5">PLAUS21</strain>
    </source>
</reference>
<feature type="compositionally biased region" description="Basic and acidic residues" evidence="3">
    <location>
        <begin position="1"/>
        <end position="11"/>
    </location>
</feature>
<comment type="similarity">
    <text evidence="1">Belongs to the SNAP-25 family.</text>
</comment>
<feature type="region of interest" description="Disordered" evidence="3">
    <location>
        <begin position="233"/>
        <end position="257"/>
    </location>
</feature>
<sequence length="257" mass="29974">MSYRQSQRDTKSPPPNKWAAAAQAAERGGETAWQEEDRMNNMEYLQQETRRVQGESVNSTRRALRRLNEAQTVGEQNLVMLNSQSEQFNRMERRLDEANANAKAVDAKVDHLTSLNKWFFLPSFGGKKAAKKEEELRQQKEADQFKSKYAKERDQEWNSRSERQARQQEQFARSNGPRSYYTTPDGLERDAQEEEIDSNLNQISSGLSRLKMMGMAMSDEMDSQDKQLRRLNESTDRAQVKVGRLNNKMENLKDRRR</sequence>
<organism evidence="5 6">
    <name type="scientific">Boothiomyces macroporosus</name>
    <dbReference type="NCBI Taxonomy" id="261099"/>
    <lineage>
        <taxon>Eukaryota</taxon>
        <taxon>Fungi</taxon>
        <taxon>Fungi incertae sedis</taxon>
        <taxon>Chytridiomycota</taxon>
        <taxon>Chytridiomycota incertae sedis</taxon>
        <taxon>Chytridiomycetes</taxon>
        <taxon>Rhizophydiales</taxon>
        <taxon>Terramycetaceae</taxon>
        <taxon>Boothiomyces</taxon>
    </lineage>
</organism>
<protein>
    <recommendedName>
        <fullName evidence="4">t-SNARE coiled-coil homology domain-containing protein</fullName>
    </recommendedName>
</protein>
<evidence type="ECO:0000313" key="5">
    <source>
        <dbReference type="EMBL" id="KAJ3259603.1"/>
    </source>
</evidence>
<dbReference type="SUPFAM" id="SSF58038">
    <property type="entry name" value="SNARE fusion complex"/>
    <property type="match status" value="2"/>
</dbReference>
<dbReference type="Gene3D" id="1.20.5.110">
    <property type="match status" value="2"/>
</dbReference>
<proteinExistence type="inferred from homology"/>
<evidence type="ECO:0000256" key="1">
    <source>
        <dbReference type="ARBA" id="ARBA00009480"/>
    </source>
</evidence>